<sequence>MADHEHGTMDITVQEQTYTGFITFVTRFCMALVVFVIFLAIFAI</sequence>
<proteinExistence type="predicted"/>
<dbReference type="InterPro" id="IPR012422">
    <property type="entry name" value="Cyt_c_oxidase_su4_bac-aa3"/>
</dbReference>
<keyword evidence="1" id="KW-0472">Membrane</keyword>
<keyword evidence="4" id="KW-1185">Reference proteome</keyword>
<dbReference type="InterPro" id="IPR036596">
    <property type="entry name" value="Cyt-C_aa3_sf"/>
</dbReference>
<evidence type="ECO:0000256" key="1">
    <source>
        <dbReference type="SAM" id="Phobius"/>
    </source>
</evidence>
<gene>
    <name evidence="3" type="ORF">GFB49_09800</name>
</gene>
<dbReference type="AlphaFoldDB" id="A0A843YCL6"/>
<evidence type="ECO:0000313" key="4">
    <source>
        <dbReference type="Proteomes" id="UP000444174"/>
    </source>
</evidence>
<reference evidence="3 4" key="1">
    <citation type="submission" date="2019-10" db="EMBL/GenBank/DDBJ databases">
        <title>Epibacterium sp. nov., isolated from seawater.</title>
        <authorList>
            <person name="Zhang X."/>
            <person name="Li N."/>
        </authorList>
    </citation>
    <scope>NUCLEOTIDE SEQUENCE [LARGE SCALE GENOMIC DNA]</scope>
    <source>
        <strain evidence="3 4">SM1979</strain>
    </source>
</reference>
<protein>
    <submittedName>
        <fullName evidence="3">Aa3-type cytochrome c oxidase subunit IV</fullName>
    </submittedName>
</protein>
<dbReference type="Proteomes" id="UP000444174">
    <property type="component" value="Unassembled WGS sequence"/>
</dbReference>
<dbReference type="Pfam" id="PF07835">
    <property type="entry name" value="COX4_pro_2"/>
    <property type="match status" value="1"/>
</dbReference>
<organism evidence="3 4">
    <name type="scientific">Tritonibacter litoralis</name>
    <dbReference type="NCBI Taxonomy" id="2662264"/>
    <lineage>
        <taxon>Bacteria</taxon>
        <taxon>Pseudomonadati</taxon>
        <taxon>Pseudomonadota</taxon>
        <taxon>Alphaproteobacteria</taxon>
        <taxon>Rhodobacterales</taxon>
        <taxon>Paracoccaceae</taxon>
        <taxon>Tritonibacter</taxon>
    </lineage>
</organism>
<feature type="transmembrane region" description="Helical" evidence="1">
    <location>
        <begin position="20"/>
        <end position="43"/>
    </location>
</feature>
<comment type="caution">
    <text evidence="3">The sequence shown here is derived from an EMBL/GenBank/DDBJ whole genome shotgun (WGS) entry which is preliminary data.</text>
</comment>
<accession>A0A843YCL6</accession>
<dbReference type="SUPFAM" id="SSF81469">
    <property type="entry name" value="Bacterial aa3 type cytochrome c oxidase subunit IV"/>
    <property type="match status" value="1"/>
</dbReference>
<dbReference type="EMBL" id="WIBF01000005">
    <property type="protein sequence ID" value="MQQ08746.1"/>
    <property type="molecule type" value="Genomic_DNA"/>
</dbReference>
<name>A0A843YCL6_9RHOB</name>
<keyword evidence="1" id="KW-0812">Transmembrane</keyword>
<keyword evidence="1" id="KW-1133">Transmembrane helix</keyword>
<dbReference type="RefSeq" id="WP_153215695.1">
    <property type="nucleotide sequence ID" value="NZ_WIBF01000005.1"/>
</dbReference>
<feature type="domain" description="Cytochrome c oxidase subunit IV bacterial aa3 type" evidence="2">
    <location>
        <begin position="4"/>
        <end position="42"/>
    </location>
</feature>
<dbReference type="Gene3D" id="1.20.5.160">
    <property type="entry name" value="Bacterial aa3 type cytochrome c oxidase subunit IV"/>
    <property type="match status" value="1"/>
</dbReference>
<evidence type="ECO:0000259" key="2">
    <source>
        <dbReference type="Pfam" id="PF07835"/>
    </source>
</evidence>
<evidence type="ECO:0000313" key="3">
    <source>
        <dbReference type="EMBL" id="MQQ08746.1"/>
    </source>
</evidence>